<evidence type="ECO:0000256" key="1">
    <source>
        <dbReference type="ARBA" id="ARBA00001946"/>
    </source>
</evidence>
<evidence type="ECO:0000256" key="6">
    <source>
        <dbReference type="ARBA" id="ARBA00022824"/>
    </source>
</evidence>
<dbReference type="Proteomes" id="UP000625711">
    <property type="component" value="Unassembled WGS sequence"/>
</dbReference>
<evidence type="ECO:0000313" key="14">
    <source>
        <dbReference type="Proteomes" id="UP000625711"/>
    </source>
</evidence>
<keyword evidence="8" id="KW-0472">Membrane</keyword>
<dbReference type="OrthoDB" id="4173905at2759"/>
<evidence type="ECO:0000256" key="2">
    <source>
        <dbReference type="ARBA" id="ARBA00004406"/>
    </source>
</evidence>
<evidence type="ECO:0000256" key="12">
    <source>
        <dbReference type="RuleBase" id="RU363018"/>
    </source>
</evidence>
<evidence type="ECO:0000256" key="5">
    <source>
        <dbReference type="ARBA" id="ARBA00022679"/>
    </source>
</evidence>
<comment type="similarity">
    <text evidence="4 12">Belongs to the UPP synthase family.</text>
</comment>
<dbReference type="PROSITE" id="PS01066">
    <property type="entry name" value="UPP_SYNTHASE"/>
    <property type="match status" value="1"/>
</dbReference>
<organism evidence="13 14">
    <name type="scientific">Rhynchophorus ferrugineus</name>
    <name type="common">Red palm weevil</name>
    <name type="synonym">Curculio ferrugineus</name>
    <dbReference type="NCBI Taxonomy" id="354439"/>
    <lineage>
        <taxon>Eukaryota</taxon>
        <taxon>Metazoa</taxon>
        <taxon>Ecdysozoa</taxon>
        <taxon>Arthropoda</taxon>
        <taxon>Hexapoda</taxon>
        <taxon>Insecta</taxon>
        <taxon>Pterygota</taxon>
        <taxon>Neoptera</taxon>
        <taxon>Endopterygota</taxon>
        <taxon>Coleoptera</taxon>
        <taxon>Polyphaga</taxon>
        <taxon>Cucujiformia</taxon>
        <taxon>Curculionidae</taxon>
        <taxon>Dryophthorinae</taxon>
        <taxon>Rhynchophorus</taxon>
    </lineage>
</organism>
<dbReference type="NCBIfam" id="TIGR00055">
    <property type="entry name" value="uppS"/>
    <property type="match status" value="1"/>
</dbReference>
<dbReference type="GO" id="GO:1904423">
    <property type="term" value="C:dehydrodolichyl diphosphate synthase complex"/>
    <property type="evidence" value="ECO:0007669"/>
    <property type="project" value="TreeGrafter"/>
</dbReference>
<dbReference type="PANTHER" id="PTHR10291:SF43">
    <property type="entry name" value="DEHYDRODOLICHYL DIPHOSPHATE SYNTHASE COMPLEX SUBUNIT DHDDS"/>
    <property type="match status" value="1"/>
</dbReference>
<reference evidence="13" key="1">
    <citation type="submission" date="2020-08" db="EMBL/GenBank/DDBJ databases">
        <title>Genome sequencing and assembly of the red palm weevil Rhynchophorus ferrugineus.</title>
        <authorList>
            <person name="Dias G.B."/>
            <person name="Bergman C.M."/>
            <person name="Manee M."/>
        </authorList>
    </citation>
    <scope>NUCLEOTIDE SEQUENCE</scope>
    <source>
        <strain evidence="13">AA-2017</strain>
        <tissue evidence="13">Whole larva</tissue>
    </source>
</reference>
<evidence type="ECO:0000256" key="10">
    <source>
        <dbReference type="ARBA" id="ARBA00058504"/>
    </source>
</evidence>
<evidence type="ECO:0000256" key="9">
    <source>
        <dbReference type="ARBA" id="ARBA00047353"/>
    </source>
</evidence>
<keyword evidence="6" id="KW-0256">Endoplasmic reticulum</keyword>
<evidence type="ECO:0000313" key="13">
    <source>
        <dbReference type="EMBL" id="KAF7273284.1"/>
    </source>
</evidence>
<comment type="cofactor">
    <cofactor evidence="1">
        <name>Mg(2+)</name>
        <dbReference type="ChEBI" id="CHEBI:18420"/>
    </cofactor>
</comment>
<evidence type="ECO:0000256" key="4">
    <source>
        <dbReference type="ARBA" id="ARBA00005432"/>
    </source>
</evidence>
<dbReference type="Gene3D" id="3.40.1180.10">
    <property type="entry name" value="Decaprenyl diphosphate synthase-like"/>
    <property type="match status" value="1"/>
</dbReference>
<keyword evidence="5 12" id="KW-0808">Transferase</keyword>
<keyword evidence="14" id="KW-1185">Reference proteome</keyword>
<comment type="subunit">
    <text evidence="11">Forms an active dehydrodolichyl diphosphate synthase complex with NUS1.</text>
</comment>
<dbReference type="HAMAP" id="MF_01139">
    <property type="entry name" value="ISPT"/>
    <property type="match status" value="1"/>
</dbReference>
<dbReference type="EC" id="2.5.1.-" evidence="12"/>
<dbReference type="EMBL" id="JAACXV010013506">
    <property type="protein sequence ID" value="KAF7273284.1"/>
    <property type="molecule type" value="Genomic_DNA"/>
</dbReference>
<dbReference type="Pfam" id="PF01255">
    <property type="entry name" value="Prenyltransf"/>
    <property type="match status" value="1"/>
</dbReference>
<comment type="caution">
    <text evidence="13">The sequence shown here is derived from an EMBL/GenBank/DDBJ whole genome shotgun (WGS) entry which is preliminary data.</text>
</comment>
<dbReference type="FunFam" id="3.40.1180.10:FF:000002">
    <property type="entry name" value="Alkyl transferase"/>
    <property type="match status" value="1"/>
</dbReference>
<dbReference type="AlphaFoldDB" id="A0A834MCS1"/>
<dbReference type="InterPro" id="IPR018520">
    <property type="entry name" value="UPP_synth-like_CS"/>
</dbReference>
<keyword evidence="7" id="KW-0460">Magnesium</keyword>
<proteinExistence type="inferred from homology"/>
<dbReference type="GO" id="GO:0016094">
    <property type="term" value="P:polyprenol biosynthetic process"/>
    <property type="evidence" value="ECO:0007669"/>
    <property type="project" value="TreeGrafter"/>
</dbReference>
<comment type="catalytic activity">
    <reaction evidence="9">
        <text>n isopentenyl diphosphate + (2E,6E)-farnesyl diphosphate = a di-trans,poly-cis-polyprenyl diphosphate + n diphosphate</text>
        <dbReference type="Rhea" id="RHEA:53008"/>
        <dbReference type="Rhea" id="RHEA-COMP:19494"/>
        <dbReference type="ChEBI" id="CHEBI:33019"/>
        <dbReference type="ChEBI" id="CHEBI:128769"/>
        <dbReference type="ChEBI" id="CHEBI:136960"/>
        <dbReference type="ChEBI" id="CHEBI:175763"/>
        <dbReference type="EC" id="2.5.1.87"/>
    </reaction>
</comment>
<dbReference type="GO" id="GO:0045547">
    <property type="term" value="F:ditrans,polycis-polyprenyl diphosphate synthase [(2E,6E)-farnesyl diphosphate specific] activity"/>
    <property type="evidence" value="ECO:0007669"/>
    <property type="project" value="UniProtKB-EC"/>
</dbReference>
<evidence type="ECO:0000256" key="11">
    <source>
        <dbReference type="ARBA" id="ARBA00064670"/>
    </source>
</evidence>
<evidence type="ECO:0000256" key="3">
    <source>
        <dbReference type="ARBA" id="ARBA00004922"/>
    </source>
</evidence>
<comment type="function">
    <text evidence="10">With NUS1, forms the dehydrodolichyl diphosphate synthase (DDS) complex, an essential component of the dolichol monophosphate (Dol-P) biosynthetic machinery. Adds multiple copies of isopentenyl pyrophosphate (IPP) to farnesyl pyrophosphate (FPP) to produce dehydrodolichyl diphosphate (Dedol-PP), a precursor of dolichol which is utilized as a sugar carrier in protein glycosylation in the endoplasmic reticulum (ER).</text>
</comment>
<name>A0A834MCS1_RHYFE</name>
<sequence length="257" mass="29537">MPWIAENSLTPVQRFCSNILACGPVPRHIAFIMDGNRRYAKKKQIDKAVGHSRGFEKLSECLRWCLELNIKEVTVYAFSIENFKRSKEEVDALMELARSKFTKLFEEKDKLMENGICIRVIGNLSLLPEDIRKLIAKAMILTKDNNKAILNVAFAYTSREEMTHSIQTIVEGVKNGDIVKEDIDEDLISNCLYTNLSPNPDLLIRTSGEVRLSDFLLWQISNTQLFLNTKDSTMPWLHLKKTDLNQSVVKMLGWNHF</sequence>
<dbReference type="PANTHER" id="PTHR10291">
    <property type="entry name" value="DEHYDRODOLICHYL DIPHOSPHATE SYNTHASE FAMILY MEMBER"/>
    <property type="match status" value="1"/>
</dbReference>
<evidence type="ECO:0000256" key="8">
    <source>
        <dbReference type="ARBA" id="ARBA00023136"/>
    </source>
</evidence>
<dbReference type="CDD" id="cd00475">
    <property type="entry name" value="Cis_IPPS"/>
    <property type="match status" value="1"/>
</dbReference>
<gene>
    <name evidence="13" type="ORF">GWI33_014005</name>
</gene>
<dbReference type="InterPro" id="IPR001441">
    <property type="entry name" value="UPP_synth-like"/>
</dbReference>
<comment type="pathway">
    <text evidence="3">Protein modification; protein glycosylation.</text>
</comment>
<accession>A0A834MCS1</accession>
<protein>
    <recommendedName>
        <fullName evidence="12">Alkyl transferase</fullName>
        <ecNumber evidence="12">2.5.1.-</ecNumber>
    </recommendedName>
</protein>
<dbReference type="GO" id="GO:0005789">
    <property type="term" value="C:endoplasmic reticulum membrane"/>
    <property type="evidence" value="ECO:0007669"/>
    <property type="project" value="UniProtKB-SubCell"/>
</dbReference>
<dbReference type="SUPFAM" id="SSF64005">
    <property type="entry name" value="Undecaprenyl diphosphate synthase"/>
    <property type="match status" value="1"/>
</dbReference>
<dbReference type="InterPro" id="IPR036424">
    <property type="entry name" value="UPP_synth-like_sf"/>
</dbReference>
<evidence type="ECO:0000256" key="7">
    <source>
        <dbReference type="ARBA" id="ARBA00022842"/>
    </source>
</evidence>
<comment type="subcellular location">
    <subcellularLocation>
        <location evidence="2">Endoplasmic reticulum membrane</location>
        <topology evidence="2">Peripheral membrane protein</topology>
    </subcellularLocation>
</comment>